<dbReference type="InterPro" id="IPR026258">
    <property type="entry name" value="SRP68"/>
</dbReference>
<keyword evidence="6 10" id="KW-0733">Signal recognition particle</keyword>
<dbReference type="Pfam" id="PF16969">
    <property type="entry name" value="SRP68"/>
    <property type="match status" value="1"/>
</dbReference>
<sequence length="580" mass="64358">MSLESPLAATFGGRIAAYLNAPEDFRKHRKRMNKRLLKIRHELGIVTSNTANYSAEEKTSAISDELYAANALNGVLLLLLAERDVVHALEVKIQLEVSPKRVSSQKRLMASKLKKAVSTCIKLLAVTKAEPCALKQVELHVYAALVHGMYALNKKRWGDALYTFSLARCGLELLSGQTDDTSASSERSLPGLAIAELLDTFVDPSLNLAISQHAAVDHVAADVRTIARKHCRDGTVAYLGPGLDYILAVDASCAQEIDDEHVPRSVLWRQHEATLHNVELAVKLARVSRLDWRTLNEPEQFDALYSQWAALVDVHTADLAKNKDEDDMLRVQDGAILLTYLRYNMLFVRVRRDLLLVEKLTQGKTTSAHKTLRTCKDVLRLYSSIKLTVAEVKDLPGVYNDEDLNESLENLSLFFAVKRSLVAASAYSAAVQPKKALAILLHLQRTFFVSDKFYAVGEFPYDVTSHAQAKQLEAQIAQKTARVDALTQVVQSTQNPGRTYLCENVHKFDLALDSIARVASVDRPGQIGPVLSKPVLFDIAFNYIGYAVDERVEPAAETAAEPAKLDEEKKKSSFFGLFGR</sequence>
<dbReference type="GO" id="GO:0006614">
    <property type="term" value="P:SRP-dependent cotranslational protein targeting to membrane"/>
    <property type="evidence" value="ECO:0007669"/>
    <property type="project" value="InterPro"/>
</dbReference>
<keyword evidence="12" id="KW-1185">Reference proteome</keyword>
<evidence type="ECO:0000256" key="2">
    <source>
        <dbReference type="ARBA" id="ARBA00004604"/>
    </source>
</evidence>
<keyword evidence="5 10" id="KW-0694">RNA-binding</keyword>
<protein>
    <recommendedName>
        <fullName evidence="9 10">Signal recognition particle subunit SRP68</fullName>
        <shortName evidence="10">SRP68</shortName>
    </recommendedName>
</protein>
<proteinExistence type="inferred from homology"/>
<dbReference type="OrthoDB" id="10255118at2759"/>
<keyword evidence="4 10" id="KW-0963">Cytoplasm</keyword>
<name>A0A4P9ZGP8_9ASCO</name>
<dbReference type="GO" id="GO:0005730">
    <property type="term" value="C:nucleolus"/>
    <property type="evidence" value="ECO:0007669"/>
    <property type="project" value="UniProtKB-SubCell"/>
</dbReference>
<evidence type="ECO:0000256" key="9">
    <source>
        <dbReference type="ARBA" id="ARBA00029498"/>
    </source>
</evidence>
<dbReference type="AlphaFoldDB" id="A0A4P9ZGP8"/>
<dbReference type="PANTHER" id="PTHR12860:SF0">
    <property type="entry name" value="SIGNAL RECOGNITION PARTICLE SUBUNIT SRP68"/>
    <property type="match status" value="1"/>
</dbReference>
<dbReference type="EMBL" id="ML004434">
    <property type="protein sequence ID" value="RKP32098.1"/>
    <property type="molecule type" value="Genomic_DNA"/>
</dbReference>
<evidence type="ECO:0000256" key="5">
    <source>
        <dbReference type="ARBA" id="ARBA00022884"/>
    </source>
</evidence>
<evidence type="ECO:0000313" key="11">
    <source>
        <dbReference type="EMBL" id="RKP32098.1"/>
    </source>
</evidence>
<dbReference type="InterPro" id="IPR034652">
    <property type="entry name" value="SRP68-RBD"/>
</dbReference>
<dbReference type="Gene3D" id="1.10.3450.40">
    <property type="entry name" value="Signal recognition particle, SRP68 subunit, RNA-binding domain"/>
    <property type="match status" value="1"/>
</dbReference>
<evidence type="ECO:0000256" key="7">
    <source>
        <dbReference type="ARBA" id="ARBA00023242"/>
    </source>
</evidence>
<keyword evidence="8 10" id="KW-0687">Ribonucleoprotein</keyword>
<dbReference type="InterPro" id="IPR038253">
    <property type="entry name" value="SRP68_N_sf"/>
</dbReference>
<evidence type="ECO:0000256" key="3">
    <source>
        <dbReference type="ARBA" id="ARBA00009352"/>
    </source>
</evidence>
<accession>A0A4P9ZGP8</accession>
<comment type="subcellular location">
    <subcellularLocation>
        <location evidence="1 10">Cytoplasm</location>
    </subcellularLocation>
    <subcellularLocation>
        <location evidence="2">Nucleus</location>
        <location evidence="2">Nucleolus</location>
    </subcellularLocation>
</comment>
<reference evidence="12" key="1">
    <citation type="journal article" date="2018" name="Nat. Microbiol.">
        <title>Leveraging single-cell genomics to expand the fungal tree of life.</title>
        <authorList>
            <person name="Ahrendt S.R."/>
            <person name="Quandt C.A."/>
            <person name="Ciobanu D."/>
            <person name="Clum A."/>
            <person name="Salamov A."/>
            <person name="Andreopoulos B."/>
            <person name="Cheng J.F."/>
            <person name="Woyke T."/>
            <person name="Pelin A."/>
            <person name="Henrissat B."/>
            <person name="Reynolds N.K."/>
            <person name="Benny G.L."/>
            <person name="Smith M.E."/>
            <person name="James T.Y."/>
            <person name="Grigoriev I.V."/>
        </authorList>
    </citation>
    <scope>NUCLEOTIDE SEQUENCE [LARGE SCALE GENOMIC DNA]</scope>
    <source>
        <strain evidence="12">Baker2002</strain>
    </source>
</reference>
<dbReference type="PANTHER" id="PTHR12860">
    <property type="entry name" value="SIGNAL RECOGNITION PARTICLE 68 KDA PROTEIN"/>
    <property type="match status" value="1"/>
</dbReference>
<comment type="similarity">
    <text evidence="3 10">Belongs to the SRP68 family.</text>
</comment>
<evidence type="ECO:0000256" key="6">
    <source>
        <dbReference type="ARBA" id="ARBA00023135"/>
    </source>
</evidence>
<dbReference type="GO" id="GO:0008312">
    <property type="term" value="F:7S RNA binding"/>
    <property type="evidence" value="ECO:0007669"/>
    <property type="project" value="InterPro"/>
</dbReference>
<comment type="function">
    <text evidence="10">Component of the signal recognition particle (SRP) complex, a ribonucleoprotein complex that mediates the cotranslational targeting of secretory and membrane proteins to the endoplasmic reticulum (ER). The SRP complex interacts with the signal sequence in nascent secretory and membrane proteins and directs them to the membrane of the ER.</text>
</comment>
<keyword evidence="7" id="KW-0539">Nucleus</keyword>
<evidence type="ECO:0000256" key="8">
    <source>
        <dbReference type="ARBA" id="ARBA00023274"/>
    </source>
</evidence>
<evidence type="ECO:0000256" key="4">
    <source>
        <dbReference type="ARBA" id="ARBA00022490"/>
    </source>
</evidence>
<dbReference type="GO" id="GO:0005786">
    <property type="term" value="C:signal recognition particle, endoplasmic reticulum targeting"/>
    <property type="evidence" value="ECO:0007669"/>
    <property type="project" value="UniProtKB-KW"/>
</dbReference>
<dbReference type="GO" id="GO:0030942">
    <property type="term" value="F:endoplasmic reticulum signal peptide binding"/>
    <property type="evidence" value="ECO:0007669"/>
    <property type="project" value="InterPro"/>
</dbReference>
<gene>
    <name evidence="11" type="ORF">METBISCDRAFT_12851</name>
</gene>
<dbReference type="PIRSF" id="PIRSF038995">
    <property type="entry name" value="SRP68"/>
    <property type="match status" value="1"/>
</dbReference>
<evidence type="ECO:0000256" key="1">
    <source>
        <dbReference type="ARBA" id="ARBA00004496"/>
    </source>
</evidence>
<dbReference type="CDD" id="cd15481">
    <property type="entry name" value="SRP68-RBD"/>
    <property type="match status" value="1"/>
</dbReference>
<organism evidence="11 12">
    <name type="scientific">Metschnikowia bicuspidata</name>
    <dbReference type="NCBI Taxonomy" id="27322"/>
    <lineage>
        <taxon>Eukaryota</taxon>
        <taxon>Fungi</taxon>
        <taxon>Dikarya</taxon>
        <taxon>Ascomycota</taxon>
        <taxon>Saccharomycotina</taxon>
        <taxon>Pichiomycetes</taxon>
        <taxon>Metschnikowiaceae</taxon>
        <taxon>Metschnikowia</taxon>
    </lineage>
</organism>
<dbReference type="GO" id="GO:0005047">
    <property type="term" value="F:signal recognition particle binding"/>
    <property type="evidence" value="ECO:0007669"/>
    <property type="project" value="InterPro"/>
</dbReference>
<evidence type="ECO:0000313" key="12">
    <source>
        <dbReference type="Proteomes" id="UP000268321"/>
    </source>
</evidence>
<dbReference type="Proteomes" id="UP000268321">
    <property type="component" value="Unassembled WGS sequence"/>
</dbReference>
<evidence type="ECO:0000256" key="10">
    <source>
        <dbReference type="PIRNR" id="PIRNR038995"/>
    </source>
</evidence>